<reference evidence="2" key="1">
    <citation type="submission" date="2018-05" db="EMBL/GenBank/DDBJ databases">
        <title>Draft genome of Mucuna pruriens seed.</title>
        <authorList>
            <person name="Nnadi N.E."/>
            <person name="Vos R."/>
            <person name="Hasami M.H."/>
            <person name="Devisetty U.K."/>
            <person name="Aguiy J.C."/>
        </authorList>
    </citation>
    <scope>NUCLEOTIDE SEQUENCE [LARGE SCALE GENOMIC DNA]</scope>
    <source>
        <strain evidence="2">JCA_2017</strain>
    </source>
</reference>
<feature type="compositionally biased region" description="Polar residues" evidence="1">
    <location>
        <begin position="38"/>
        <end position="52"/>
    </location>
</feature>
<feature type="region of interest" description="Disordered" evidence="1">
    <location>
        <begin position="38"/>
        <end position="95"/>
    </location>
</feature>
<accession>A0A371GA30</accession>
<proteinExistence type="predicted"/>
<feature type="non-terminal residue" evidence="2">
    <location>
        <position position="1"/>
    </location>
</feature>
<evidence type="ECO:0000313" key="3">
    <source>
        <dbReference type="Proteomes" id="UP000257109"/>
    </source>
</evidence>
<gene>
    <name evidence="2" type="ORF">CR513_31359</name>
</gene>
<name>A0A371GA30_MUCPR</name>
<dbReference type="Proteomes" id="UP000257109">
    <property type="component" value="Unassembled WGS sequence"/>
</dbReference>
<comment type="caution">
    <text evidence="2">The sequence shown here is derived from an EMBL/GenBank/DDBJ whole genome shotgun (WGS) entry which is preliminary data.</text>
</comment>
<evidence type="ECO:0000256" key="1">
    <source>
        <dbReference type="SAM" id="MobiDB-lite"/>
    </source>
</evidence>
<sequence>VTLRALMKGVTLWVTSRRSQHRVVPLCACSRREKTRQNWGMTTPNGVVSLQMENKDKKGKLKEKDDDDDDDRVTTATGDDRVTTATGDDLINLRD</sequence>
<dbReference type="AlphaFoldDB" id="A0A371GA30"/>
<protein>
    <submittedName>
        <fullName evidence="2">Uncharacterized protein</fullName>
    </submittedName>
</protein>
<evidence type="ECO:0000313" key="2">
    <source>
        <dbReference type="EMBL" id="RDX87203.1"/>
    </source>
</evidence>
<organism evidence="2 3">
    <name type="scientific">Mucuna pruriens</name>
    <name type="common">Velvet bean</name>
    <name type="synonym">Dolichos pruriens</name>
    <dbReference type="NCBI Taxonomy" id="157652"/>
    <lineage>
        <taxon>Eukaryota</taxon>
        <taxon>Viridiplantae</taxon>
        <taxon>Streptophyta</taxon>
        <taxon>Embryophyta</taxon>
        <taxon>Tracheophyta</taxon>
        <taxon>Spermatophyta</taxon>
        <taxon>Magnoliopsida</taxon>
        <taxon>eudicotyledons</taxon>
        <taxon>Gunneridae</taxon>
        <taxon>Pentapetalae</taxon>
        <taxon>rosids</taxon>
        <taxon>fabids</taxon>
        <taxon>Fabales</taxon>
        <taxon>Fabaceae</taxon>
        <taxon>Papilionoideae</taxon>
        <taxon>50 kb inversion clade</taxon>
        <taxon>NPAAA clade</taxon>
        <taxon>indigoferoid/millettioid clade</taxon>
        <taxon>Phaseoleae</taxon>
        <taxon>Mucuna</taxon>
    </lineage>
</organism>
<dbReference type="EMBL" id="QJKJ01006294">
    <property type="protein sequence ID" value="RDX87203.1"/>
    <property type="molecule type" value="Genomic_DNA"/>
</dbReference>
<keyword evidence="3" id="KW-1185">Reference proteome</keyword>